<keyword evidence="2" id="KW-1185">Reference proteome</keyword>
<accession>A0A840U0E3</accession>
<evidence type="ECO:0000313" key="1">
    <source>
        <dbReference type="EMBL" id="MBB5285610.1"/>
    </source>
</evidence>
<comment type="caution">
    <text evidence="1">The sequence shown here is derived from an EMBL/GenBank/DDBJ whole genome shotgun (WGS) entry which is preliminary data.</text>
</comment>
<evidence type="ECO:0000313" key="2">
    <source>
        <dbReference type="Proteomes" id="UP000557307"/>
    </source>
</evidence>
<dbReference type="Proteomes" id="UP000557307">
    <property type="component" value="Unassembled WGS sequence"/>
</dbReference>
<name>A0A840U0E3_9BACT</name>
<proteinExistence type="predicted"/>
<gene>
    <name evidence="1" type="ORF">HNQ92_003770</name>
</gene>
<organism evidence="1 2">
    <name type="scientific">Rhabdobacter roseus</name>
    <dbReference type="NCBI Taxonomy" id="1655419"/>
    <lineage>
        <taxon>Bacteria</taxon>
        <taxon>Pseudomonadati</taxon>
        <taxon>Bacteroidota</taxon>
        <taxon>Cytophagia</taxon>
        <taxon>Cytophagales</taxon>
        <taxon>Cytophagaceae</taxon>
        <taxon>Rhabdobacter</taxon>
    </lineage>
</organism>
<reference evidence="1 2" key="1">
    <citation type="submission" date="2020-08" db="EMBL/GenBank/DDBJ databases">
        <title>Genomic Encyclopedia of Type Strains, Phase IV (KMG-IV): sequencing the most valuable type-strain genomes for metagenomic binning, comparative biology and taxonomic classification.</title>
        <authorList>
            <person name="Goeker M."/>
        </authorList>
    </citation>
    <scope>NUCLEOTIDE SEQUENCE [LARGE SCALE GENOMIC DNA]</scope>
    <source>
        <strain evidence="1 2">DSM 105074</strain>
    </source>
</reference>
<dbReference type="AlphaFoldDB" id="A0A840U0E3"/>
<dbReference type="EMBL" id="JACHGF010000006">
    <property type="protein sequence ID" value="MBB5285610.1"/>
    <property type="molecule type" value="Genomic_DNA"/>
</dbReference>
<protein>
    <submittedName>
        <fullName evidence="1">Uncharacterized protein</fullName>
    </submittedName>
</protein>
<sequence>MREFCVYFTDNSGDKAGSPGYYRGCCVNLGDGYHSTFTMYQEPFIFR</sequence>